<gene>
    <name evidence="5" type="ORF">SAMN04487860_12328</name>
</gene>
<evidence type="ECO:0000313" key="5">
    <source>
        <dbReference type="EMBL" id="SHM91097.1"/>
    </source>
</evidence>
<dbReference type="PANTHER" id="PTHR30036:SF7">
    <property type="entry name" value="ABC TRANSPORTER PERIPLASMIC-BINDING PROTEIN YPHF"/>
    <property type="match status" value="1"/>
</dbReference>
<feature type="domain" description="Periplasmic binding protein" evidence="4">
    <location>
        <begin position="48"/>
        <end position="341"/>
    </location>
</feature>
<feature type="signal peptide" evidence="3">
    <location>
        <begin position="1"/>
        <end position="26"/>
    </location>
</feature>
<evidence type="ECO:0000256" key="2">
    <source>
        <dbReference type="ARBA" id="ARBA00007639"/>
    </source>
</evidence>
<keyword evidence="3" id="KW-0732">Signal</keyword>
<evidence type="ECO:0000259" key="4">
    <source>
        <dbReference type="Pfam" id="PF13407"/>
    </source>
</evidence>
<name>A0A1M7MJJ9_RUMFL</name>
<feature type="chain" id="PRO_5038794467" evidence="3">
    <location>
        <begin position="27"/>
        <end position="374"/>
    </location>
</feature>
<dbReference type="EMBL" id="FRCT01000023">
    <property type="protein sequence ID" value="SHM91097.1"/>
    <property type="molecule type" value="Genomic_DNA"/>
</dbReference>
<proteinExistence type="inferred from homology"/>
<dbReference type="OrthoDB" id="569491at2"/>
<dbReference type="InterPro" id="IPR050555">
    <property type="entry name" value="Bact_Solute-Bind_Prot2"/>
</dbReference>
<evidence type="ECO:0000256" key="3">
    <source>
        <dbReference type="SAM" id="SignalP"/>
    </source>
</evidence>
<dbReference type="InterPro" id="IPR025997">
    <property type="entry name" value="SBP_2_dom"/>
</dbReference>
<evidence type="ECO:0000256" key="1">
    <source>
        <dbReference type="ARBA" id="ARBA00004196"/>
    </source>
</evidence>
<dbReference type="PANTHER" id="PTHR30036">
    <property type="entry name" value="D-XYLOSE-BINDING PERIPLASMIC PROTEIN"/>
    <property type="match status" value="1"/>
</dbReference>
<protein>
    <submittedName>
        <fullName evidence="5">Ribose transport system substrate-binding protein</fullName>
    </submittedName>
</protein>
<dbReference type="SUPFAM" id="SSF53822">
    <property type="entry name" value="Periplasmic binding protein-like I"/>
    <property type="match status" value="1"/>
</dbReference>
<dbReference type="InterPro" id="IPR028082">
    <property type="entry name" value="Peripla_BP_I"/>
</dbReference>
<comment type="similarity">
    <text evidence="2">Belongs to the bacterial solute-binding protein 2 family.</text>
</comment>
<dbReference type="Gene3D" id="3.40.50.2300">
    <property type="match status" value="4"/>
</dbReference>
<dbReference type="AlphaFoldDB" id="A0A1M7MJJ9"/>
<sequence length="374" mass="40132">MNRSKRKGIFRTIAACTLSAMMLISAGCGKPQNAGGNGQQGGPPAKVAVITKQQLSYWDDVKKGAEDAGNELGVQIMYTVATSDNDYVSQVAAIKEAIAADAKAIVIAPNSDTELNSVLDEAVAKGIKVININSKVKDYGKIESFIRCSDSDSGAVAARNVAKILEEKGADYEKLGKIAIIGHTASTAEERIQGFIGVLTSYASHNIQKPSVTETDPEKLVEANAAAESEYNSKLEKFSKNFVQGDRVADREKAAKEAEKLLKNDGNGISIMFGTNTNTTLGICDAVSSLKLDDKIIVVGFNSDEEELSYIRKGTLNGTVVQNPYIMGYVGVRYANKVIKGMTVPTELDVGATFVNGSNMNDDYIQLLLYPDKY</sequence>
<dbReference type="GO" id="GO:0030246">
    <property type="term" value="F:carbohydrate binding"/>
    <property type="evidence" value="ECO:0007669"/>
    <property type="project" value="TreeGrafter"/>
</dbReference>
<dbReference type="GO" id="GO:0030288">
    <property type="term" value="C:outer membrane-bounded periplasmic space"/>
    <property type="evidence" value="ECO:0007669"/>
    <property type="project" value="TreeGrafter"/>
</dbReference>
<comment type="subcellular location">
    <subcellularLocation>
        <location evidence="1">Cell envelope</location>
    </subcellularLocation>
</comment>
<dbReference type="Pfam" id="PF13407">
    <property type="entry name" value="Peripla_BP_4"/>
    <property type="match status" value="1"/>
</dbReference>
<reference evidence="5 6" key="1">
    <citation type="submission" date="2016-11" db="EMBL/GenBank/DDBJ databases">
        <authorList>
            <person name="Jaros S."/>
            <person name="Januszkiewicz K."/>
            <person name="Wedrychowicz H."/>
        </authorList>
    </citation>
    <scope>NUCLEOTIDE SEQUENCE [LARGE SCALE GENOMIC DNA]</scope>
    <source>
        <strain evidence="5 6">Y1</strain>
    </source>
</reference>
<dbReference type="PROSITE" id="PS51257">
    <property type="entry name" value="PROKAR_LIPOPROTEIN"/>
    <property type="match status" value="1"/>
</dbReference>
<dbReference type="RefSeq" id="WP_072952468.1">
    <property type="nucleotide sequence ID" value="NZ_FRCT01000023.1"/>
</dbReference>
<evidence type="ECO:0000313" key="6">
    <source>
        <dbReference type="Proteomes" id="UP000184394"/>
    </source>
</evidence>
<dbReference type="Proteomes" id="UP000184394">
    <property type="component" value="Unassembled WGS sequence"/>
</dbReference>
<accession>A0A1M7MJJ9</accession>
<organism evidence="5 6">
    <name type="scientific">Ruminococcus flavefaciens</name>
    <dbReference type="NCBI Taxonomy" id="1265"/>
    <lineage>
        <taxon>Bacteria</taxon>
        <taxon>Bacillati</taxon>
        <taxon>Bacillota</taxon>
        <taxon>Clostridia</taxon>
        <taxon>Eubacteriales</taxon>
        <taxon>Oscillospiraceae</taxon>
        <taxon>Ruminococcus</taxon>
    </lineage>
</organism>